<dbReference type="Proteomes" id="UP001218218">
    <property type="component" value="Unassembled WGS sequence"/>
</dbReference>
<evidence type="ECO:0000313" key="2">
    <source>
        <dbReference type="Proteomes" id="UP001218218"/>
    </source>
</evidence>
<accession>A0AAD6ZTQ7</accession>
<dbReference type="EMBL" id="JARIHO010000028">
    <property type="protein sequence ID" value="KAJ7339106.1"/>
    <property type="molecule type" value="Genomic_DNA"/>
</dbReference>
<gene>
    <name evidence="1" type="ORF">DFH08DRAFT_812503</name>
</gene>
<sequence length="135" mass="14804">MDQFYDFKCTATAIEQWGGKMSGNNSLNSPDTIAATDIEVIVFVSLSEHRVSPPADIIGDGAAYQWRTFHQGDVGHNIPAETRIKFSKYVGPAGTLASYIGDHVVHCMDNSVAYLELRKDKSQLLLPAAQPDFQS</sequence>
<protein>
    <submittedName>
        <fullName evidence="1">Uncharacterized protein</fullName>
    </submittedName>
</protein>
<name>A0AAD6ZTQ7_9AGAR</name>
<reference evidence="1" key="1">
    <citation type="submission" date="2023-03" db="EMBL/GenBank/DDBJ databases">
        <title>Massive genome expansion in bonnet fungi (Mycena s.s.) driven by repeated elements and novel gene families across ecological guilds.</title>
        <authorList>
            <consortium name="Lawrence Berkeley National Laboratory"/>
            <person name="Harder C.B."/>
            <person name="Miyauchi S."/>
            <person name="Viragh M."/>
            <person name="Kuo A."/>
            <person name="Thoen E."/>
            <person name="Andreopoulos B."/>
            <person name="Lu D."/>
            <person name="Skrede I."/>
            <person name="Drula E."/>
            <person name="Henrissat B."/>
            <person name="Morin E."/>
            <person name="Kohler A."/>
            <person name="Barry K."/>
            <person name="LaButti K."/>
            <person name="Morin E."/>
            <person name="Salamov A."/>
            <person name="Lipzen A."/>
            <person name="Mereny Z."/>
            <person name="Hegedus B."/>
            <person name="Baldrian P."/>
            <person name="Stursova M."/>
            <person name="Weitz H."/>
            <person name="Taylor A."/>
            <person name="Grigoriev I.V."/>
            <person name="Nagy L.G."/>
            <person name="Martin F."/>
            <person name="Kauserud H."/>
        </authorList>
    </citation>
    <scope>NUCLEOTIDE SEQUENCE</scope>
    <source>
        <strain evidence="1">CBHHK002</strain>
    </source>
</reference>
<comment type="caution">
    <text evidence="1">The sequence shown here is derived from an EMBL/GenBank/DDBJ whole genome shotgun (WGS) entry which is preliminary data.</text>
</comment>
<dbReference type="AlphaFoldDB" id="A0AAD6ZTQ7"/>
<keyword evidence="2" id="KW-1185">Reference proteome</keyword>
<organism evidence="1 2">
    <name type="scientific">Mycena albidolilacea</name>
    <dbReference type="NCBI Taxonomy" id="1033008"/>
    <lineage>
        <taxon>Eukaryota</taxon>
        <taxon>Fungi</taxon>
        <taxon>Dikarya</taxon>
        <taxon>Basidiomycota</taxon>
        <taxon>Agaricomycotina</taxon>
        <taxon>Agaricomycetes</taxon>
        <taxon>Agaricomycetidae</taxon>
        <taxon>Agaricales</taxon>
        <taxon>Marasmiineae</taxon>
        <taxon>Mycenaceae</taxon>
        <taxon>Mycena</taxon>
    </lineage>
</organism>
<proteinExistence type="predicted"/>
<evidence type="ECO:0000313" key="1">
    <source>
        <dbReference type="EMBL" id="KAJ7339106.1"/>
    </source>
</evidence>